<dbReference type="Gene3D" id="3.30.70.1260">
    <property type="entry name" value="bacterial protein sp0830 like"/>
    <property type="match status" value="1"/>
</dbReference>
<name>A0A098BWG2_9NOCA</name>
<reference evidence="1 2" key="1">
    <citation type="journal article" date="2014" name="Genome Announc.">
        <title>Draft Genome Sequence of Propane- and Butane-Oxidizing Actinobacterium Rhodococcus ruber IEGM 231.</title>
        <authorList>
            <person name="Ivshina I.B."/>
            <person name="Kuyukina M.S."/>
            <person name="Krivoruchko A.V."/>
            <person name="Barbe V."/>
            <person name="Fischer C."/>
        </authorList>
    </citation>
    <scope>NUCLEOTIDE SEQUENCE [LARGE SCALE GENOMIC DNA]</scope>
</reference>
<dbReference type="PANTHER" id="PTHR36439:SF1">
    <property type="entry name" value="DUF1697 DOMAIN-CONTAINING PROTEIN"/>
    <property type="match status" value="1"/>
</dbReference>
<dbReference type="Pfam" id="PF08002">
    <property type="entry name" value="DUF1697"/>
    <property type="match status" value="1"/>
</dbReference>
<evidence type="ECO:0000313" key="1">
    <source>
        <dbReference type="EMBL" id="CDZ92056.1"/>
    </source>
</evidence>
<dbReference type="AlphaFoldDB" id="A0A098BWG2"/>
<dbReference type="Proteomes" id="UP000042997">
    <property type="component" value="Unassembled WGS sequence"/>
</dbReference>
<proteinExistence type="predicted"/>
<dbReference type="Gene3D" id="3.30.70.1280">
    <property type="entry name" value="SP0830-like domains"/>
    <property type="match status" value="1"/>
</dbReference>
<sequence length="174" mass="18730">MARYVALLRGINVGGITIAMADLKDVFSGLGFGNVRTVLASGNVLFDAGPADTAESKARIEAALRARFGYEAFVFVHDQAAVAAIVDAYPFQERDGRHAYAIFVADPAVLDELAATAAGLDPAVERVARGDGVLYWDVERGQTVRSAFGRSLGKPRYKAVTTTRNLRTLRKLQV</sequence>
<dbReference type="SUPFAM" id="SSF160379">
    <property type="entry name" value="SP0830-like"/>
    <property type="match status" value="1"/>
</dbReference>
<dbReference type="EMBL" id="CCSD01000107">
    <property type="protein sequence ID" value="CDZ92056.1"/>
    <property type="molecule type" value="Genomic_DNA"/>
</dbReference>
<evidence type="ECO:0000313" key="2">
    <source>
        <dbReference type="Proteomes" id="UP000042997"/>
    </source>
</evidence>
<accession>A0A098BWG2</accession>
<dbReference type="eggNOG" id="COG3797">
    <property type="taxonomic scope" value="Bacteria"/>
</dbReference>
<organism evidence="1 2">
    <name type="scientific">Rhodococcus ruber</name>
    <dbReference type="NCBI Taxonomy" id="1830"/>
    <lineage>
        <taxon>Bacteria</taxon>
        <taxon>Bacillati</taxon>
        <taxon>Actinomycetota</taxon>
        <taxon>Actinomycetes</taxon>
        <taxon>Mycobacteriales</taxon>
        <taxon>Nocardiaceae</taxon>
        <taxon>Rhodococcus</taxon>
    </lineage>
</organism>
<dbReference type="PIRSF" id="PIRSF008502">
    <property type="entry name" value="UCP008502"/>
    <property type="match status" value="1"/>
</dbReference>
<protein>
    <recommendedName>
        <fullName evidence="3">Pyridoxamine 5-phosphate oxidase</fullName>
    </recommendedName>
</protein>
<dbReference type="RefSeq" id="WP_026137661.1">
    <property type="nucleotide sequence ID" value="NZ_CP023714.1"/>
</dbReference>
<dbReference type="PANTHER" id="PTHR36439">
    <property type="entry name" value="BLL4334 PROTEIN"/>
    <property type="match status" value="1"/>
</dbReference>
<evidence type="ECO:0008006" key="3">
    <source>
        <dbReference type="Google" id="ProtNLM"/>
    </source>
</evidence>
<gene>
    <name evidence="1" type="ORF">RHRU231_910095</name>
</gene>
<dbReference type="InterPro" id="IPR012545">
    <property type="entry name" value="DUF1697"/>
</dbReference>